<dbReference type="PRINTS" id="PR00348">
    <property type="entry name" value="UBIQUITIN"/>
</dbReference>
<dbReference type="Gene3D" id="3.10.20.90">
    <property type="entry name" value="Phosphatidylinositol 3-kinase Catalytic Subunit, Chain A, domain 1"/>
    <property type="match status" value="3"/>
</dbReference>
<dbReference type="PROSITE" id="PS00299">
    <property type="entry name" value="UBIQUITIN_1"/>
    <property type="match status" value="1"/>
</dbReference>
<dbReference type="AlphaFoldDB" id="A0A6P6TUX7"/>
<dbReference type="InterPro" id="IPR019954">
    <property type="entry name" value="Ubiquitin_CS"/>
</dbReference>
<dbReference type="PROSITE" id="PS50053">
    <property type="entry name" value="UBIQUITIN_2"/>
    <property type="match status" value="3"/>
</dbReference>
<feature type="domain" description="Ubiquitin-like" evidence="3">
    <location>
        <begin position="66"/>
        <end position="141"/>
    </location>
</feature>
<sequence length="217" mass="24088">MKISAKAESTDTSKPISLEVESSDTIDNVKAKIQDKEGVPPDNVFADYNIQKESIPHLVLRLGGGMQIFVKTPTGKTIALEVESSDTIDNVMAKIQDKEGIPLADQRLILAGKQLEDGRTLADYYIQEESTLQLVMRWRGRMEISVETLRGNTITLVLEGSATIENVKEEILSREGIPPNEQRLVFAGTHLEDGRTIEDYEIPHKSTLHLVFSTRGA</sequence>
<feature type="domain" description="Ubiquitin-like" evidence="3">
    <location>
        <begin position="142"/>
        <end position="217"/>
    </location>
</feature>
<dbReference type="Pfam" id="PF00240">
    <property type="entry name" value="ubiquitin"/>
    <property type="match status" value="3"/>
</dbReference>
<evidence type="ECO:0000259" key="3">
    <source>
        <dbReference type="PROSITE" id="PS50053"/>
    </source>
</evidence>
<gene>
    <name evidence="5" type="primary">LOC113704481</name>
</gene>
<evidence type="ECO:0000256" key="1">
    <source>
        <dbReference type="ARBA" id="ARBA00022499"/>
    </source>
</evidence>
<organism evidence="4 5">
    <name type="scientific">Coffea arabica</name>
    <name type="common">Arabian coffee</name>
    <dbReference type="NCBI Taxonomy" id="13443"/>
    <lineage>
        <taxon>Eukaryota</taxon>
        <taxon>Viridiplantae</taxon>
        <taxon>Streptophyta</taxon>
        <taxon>Embryophyta</taxon>
        <taxon>Tracheophyta</taxon>
        <taxon>Spermatophyta</taxon>
        <taxon>Magnoliopsida</taxon>
        <taxon>eudicotyledons</taxon>
        <taxon>Gunneridae</taxon>
        <taxon>Pentapetalae</taxon>
        <taxon>asterids</taxon>
        <taxon>lamiids</taxon>
        <taxon>Gentianales</taxon>
        <taxon>Rubiaceae</taxon>
        <taxon>Ixoroideae</taxon>
        <taxon>Gardenieae complex</taxon>
        <taxon>Bertiereae - Coffeeae clade</taxon>
        <taxon>Coffeeae</taxon>
        <taxon>Coffea</taxon>
    </lineage>
</organism>
<keyword evidence="1" id="KW-1017">Isopeptide bond</keyword>
<dbReference type="PANTHER" id="PTHR10666">
    <property type="entry name" value="UBIQUITIN"/>
    <property type="match status" value="1"/>
</dbReference>
<dbReference type="InterPro" id="IPR029071">
    <property type="entry name" value="Ubiquitin-like_domsf"/>
</dbReference>
<dbReference type="GeneID" id="113704481"/>
<reference evidence="5" key="2">
    <citation type="submission" date="2025-08" db="UniProtKB">
        <authorList>
            <consortium name="RefSeq"/>
        </authorList>
    </citation>
    <scope>IDENTIFICATION</scope>
    <source>
        <tissue evidence="5">Leaves</tissue>
    </source>
</reference>
<evidence type="ECO:0000313" key="5">
    <source>
        <dbReference type="RefSeq" id="XP_027082184.2"/>
    </source>
</evidence>
<keyword evidence="4" id="KW-1185">Reference proteome</keyword>
<dbReference type="OrthoDB" id="428577at2759"/>
<dbReference type="GO" id="GO:0003729">
    <property type="term" value="F:mRNA binding"/>
    <property type="evidence" value="ECO:0007669"/>
    <property type="project" value="UniProtKB-ARBA"/>
</dbReference>
<keyword evidence="2" id="KW-0832">Ubl conjugation</keyword>
<dbReference type="InterPro" id="IPR019956">
    <property type="entry name" value="Ubiquitin_dom"/>
</dbReference>
<dbReference type="Proteomes" id="UP001652660">
    <property type="component" value="Chromosome 8e"/>
</dbReference>
<dbReference type="SUPFAM" id="SSF54236">
    <property type="entry name" value="Ubiquitin-like"/>
    <property type="match status" value="3"/>
</dbReference>
<feature type="domain" description="Ubiquitin-like" evidence="3">
    <location>
        <begin position="1"/>
        <end position="43"/>
    </location>
</feature>
<protein>
    <submittedName>
        <fullName evidence="5">Polyubiquitin 11-like</fullName>
    </submittedName>
</protein>
<proteinExistence type="predicted"/>
<dbReference type="InterPro" id="IPR050158">
    <property type="entry name" value="Ubiquitin_ubiquitin-like"/>
</dbReference>
<name>A0A6P6TUX7_COFAR</name>
<reference evidence="4" key="1">
    <citation type="journal article" date="2025" name="Foods">
        <title>Unveiling the Microbial Signatures of Arabica Coffee Cherries: Insights into Ripeness Specific Diversity, Functional Traits, and Implications for Quality and Safety.</title>
        <authorList>
            <consortium name="RefSeq"/>
            <person name="Tenea G.N."/>
            <person name="Cifuentes V."/>
            <person name="Reyes P."/>
            <person name="Cevallos-Vallejos M."/>
        </authorList>
    </citation>
    <scope>NUCLEOTIDE SEQUENCE [LARGE SCALE GENOMIC DNA]</scope>
</reference>
<evidence type="ECO:0000313" key="4">
    <source>
        <dbReference type="Proteomes" id="UP001652660"/>
    </source>
</evidence>
<accession>A0A6P6TUX7</accession>
<dbReference type="SMART" id="SM00213">
    <property type="entry name" value="UBQ"/>
    <property type="match status" value="3"/>
</dbReference>
<dbReference type="InterPro" id="IPR000626">
    <property type="entry name" value="Ubiquitin-like_dom"/>
</dbReference>
<dbReference type="RefSeq" id="XP_027082184.2">
    <property type="nucleotide sequence ID" value="XM_027226383.2"/>
</dbReference>
<evidence type="ECO:0000256" key="2">
    <source>
        <dbReference type="ARBA" id="ARBA00022843"/>
    </source>
</evidence>